<gene>
    <name evidence="3" type="ORF">BBN63_03335</name>
</gene>
<dbReference type="Pfam" id="PF21686">
    <property type="entry name" value="LigD_Prim-Pol"/>
    <property type="match status" value="1"/>
</dbReference>
<protein>
    <submittedName>
        <fullName evidence="3">ATP-dependent DNA ligase</fullName>
    </submittedName>
</protein>
<dbReference type="KEGG" id="snw:BBN63_03335"/>
<name>A0A1U9QMK8_STRNV</name>
<proteinExistence type="predicted"/>
<feature type="domain" description="DNA ligase D polymerase" evidence="2">
    <location>
        <begin position="48"/>
        <end position="293"/>
    </location>
</feature>
<organism evidence="3 4">
    <name type="scientific">Streptomyces niveus</name>
    <name type="common">Streptomyces spheroides</name>
    <dbReference type="NCBI Taxonomy" id="193462"/>
    <lineage>
        <taxon>Bacteria</taxon>
        <taxon>Bacillati</taxon>
        <taxon>Actinomycetota</taxon>
        <taxon>Actinomycetes</taxon>
        <taxon>Kitasatosporales</taxon>
        <taxon>Streptomycetaceae</taxon>
        <taxon>Streptomyces</taxon>
    </lineage>
</organism>
<dbReference type="NCBIfam" id="TIGR02778">
    <property type="entry name" value="ligD_pol"/>
    <property type="match status" value="1"/>
</dbReference>
<feature type="region of interest" description="Disordered" evidence="1">
    <location>
        <begin position="1"/>
        <end position="27"/>
    </location>
</feature>
<dbReference type="Gene3D" id="3.90.920.10">
    <property type="entry name" value="DNA primase, PRIM domain"/>
    <property type="match status" value="1"/>
</dbReference>
<evidence type="ECO:0000259" key="2">
    <source>
        <dbReference type="Pfam" id="PF21686"/>
    </source>
</evidence>
<dbReference type="AlphaFoldDB" id="A0A1U9QMK8"/>
<dbReference type="InterPro" id="IPR014145">
    <property type="entry name" value="LigD_pol_dom"/>
</dbReference>
<dbReference type="EMBL" id="CP018047">
    <property type="protein sequence ID" value="AQU65420.1"/>
    <property type="molecule type" value="Genomic_DNA"/>
</dbReference>
<dbReference type="PANTHER" id="PTHR42705:SF2">
    <property type="entry name" value="BIFUNCTIONAL NON-HOMOLOGOUS END JOINING PROTEIN LIGD"/>
    <property type="match status" value="1"/>
</dbReference>
<dbReference type="InterPro" id="IPR052171">
    <property type="entry name" value="NHEJ_LigD"/>
</dbReference>
<dbReference type="PANTHER" id="PTHR42705">
    <property type="entry name" value="BIFUNCTIONAL NON-HOMOLOGOUS END JOINING PROTEIN LIGD"/>
    <property type="match status" value="1"/>
</dbReference>
<dbReference type="OrthoDB" id="4296267at2"/>
<accession>A0A1U9QMK8</accession>
<keyword evidence="3" id="KW-0436">Ligase</keyword>
<evidence type="ECO:0000313" key="4">
    <source>
        <dbReference type="Proteomes" id="UP000189677"/>
    </source>
</evidence>
<keyword evidence="4" id="KW-1185">Reference proteome</keyword>
<evidence type="ECO:0000313" key="3">
    <source>
        <dbReference type="EMBL" id="AQU65420.1"/>
    </source>
</evidence>
<dbReference type="GO" id="GO:0016874">
    <property type="term" value="F:ligase activity"/>
    <property type="evidence" value="ECO:0007669"/>
    <property type="project" value="UniProtKB-KW"/>
</dbReference>
<dbReference type="Proteomes" id="UP000189677">
    <property type="component" value="Chromosome"/>
</dbReference>
<sequence>MSGTRGAGSGDSAPAAENSVRAGGRTVRIHRPGKVLFPASGGGAGLMKADLVEYYRSVARYMLPELRDRPLMLERHPDGVDGPRFMQKNIPGNYPDWARRAEMAKKGGTVTHPVCDDTATLVHLADQASITFHRWLSRVDRPDFPDRLVFDLDPAEDDFEPVRGAALLLGELLDQLRLPATLMTTGSKGLHVIVRLDRAAGFGEVRGFATDVARVLAARAPDRLTTEQRTDARGGRLYLDVQRNAYAQTSVAPFSVRPAEGAPVATPISWDQLKDPEVTARRWTVTNVLEQARTRPWSAIAARGRALGGVRKVAPSARRAGPAASGAVHRKAEDRCCGWTSRTWPTPTTRRGAVPGAAGQAGLCGHPLGPARRRLDVLSP</sequence>
<evidence type="ECO:0000256" key="1">
    <source>
        <dbReference type="SAM" id="MobiDB-lite"/>
    </source>
</evidence>
<reference evidence="3 4" key="1">
    <citation type="submission" date="2016-11" db="EMBL/GenBank/DDBJ databases">
        <title>Complete genome sequence of Streptomyces niveus SCSIO 3406.</title>
        <authorList>
            <person name="Zhu Q."/>
            <person name="Cheng W."/>
            <person name="Song Y."/>
            <person name="Li Q."/>
            <person name="Ju J."/>
        </authorList>
    </citation>
    <scope>NUCLEOTIDE SEQUENCE [LARGE SCALE GENOMIC DNA]</scope>
    <source>
        <strain evidence="3 4">SCSIO 3406</strain>
    </source>
</reference>